<protein>
    <submittedName>
        <fullName evidence="1">Fe-S oxidoreductase</fullName>
    </submittedName>
</protein>
<dbReference type="OrthoDB" id="36424at2157"/>
<organism evidence="1 2">
    <name type="scientific">Methanospirillum stamsii</name>
    <dbReference type="NCBI Taxonomy" id="1277351"/>
    <lineage>
        <taxon>Archaea</taxon>
        <taxon>Methanobacteriati</taxon>
        <taxon>Methanobacteriota</taxon>
        <taxon>Stenosarchaea group</taxon>
        <taxon>Methanomicrobia</taxon>
        <taxon>Methanomicrobiales</taxon>
        <taxon>Methanospirillaceae</taxon>
        <taxon>Methanospirillum</taxon>
    </lineage>
</organism>
<dbReference type="Pfam" id="PF03692">
    <property type="entry name" value="CxxCxxCC"/>
    <property type="match status" value="1"/>
</dbReference>
<proteinExistence type="predicted"/>
<sequence length="240" mass="28215">MSRSYIQNQLSYFSEELSLLKNWNESELAAIFRDVGFSCLLCGRCCTTDFNGHVFLLDKDAAWVKAHNPEYLLPAPEFELIDDDGVFYVSGYTLKARENGTCPYLNHERCTIYENRFSICRIYPYMLHREPDRKKQLKFRQISGLNEHGEYNQMISDEELLKAAKETIAYESEWLSQMIDFFSAAQSLFINKGFSHVRKAYDQRIQEFRRGIPVEVYVWYQGKFVLTTVRCEEYAGFGWP</sequence>
<accession>A0A2V2N5F5</accession>
<dbReference type="EMBL" id="QGMZ01000039">
    <property type="protein sequence ID" value="PWR70741.1"/>
    <property type="molecule type" value="Genomic_DNA"/>
</dbReference>
<dbReference type="RefSeq" id="WP_109941876.1">
    <property type="nucleotide sequence ID" value="NZ_CP176366.1"/>
</dbReference>
<evidence type="ECO:0000313" key="2">
    <source>
        <dbReference type="Proteomes" id="UP000245934"/>
    </source>
</evidence>
<gene>
    <name evidence="1" type="ORF">DLD82_14670</name>
</gene>
<dbReference type="InterPro" id="IPR005358">
    <property type="entry name" value="Puta_zinc/iron-chelating_dom"/>
</dbReference>
<dbReference type="PANTHER" id="PTHR35866">
    <property type="entry name" value="PUTATIVE-RELATED"/>
    <property type="match status" value="1"/>
</dbReference>
<comment type="caution">
    <text evidence="1">The sequence shown here is derived from an EMBL/GenBank/DDBJ whole genome shotgun (WGS) entry which is preliminary data.</text>
</comment>
<evidence type="ECO:0000313" key="1">
    <source>
        <dbReference type="EMBL" id="PWR70741.1"/>
    </source>
</evidence>
<dbReference type="GeneID" id="97608137"/>
<keyword evidence="2" id="KW-1185">Reference proteome</keyword>
<dbReference type="PANTHER" id="PTHR35866:SF1">
    <property type="entry name" value="YKGJ FAMILY CYSTEINE CLUSTER PROTEIN"/>
    <property type="match status" value="1"/>
</dbReference>
<reference evidence="1 2" key="1">
    <citation type="submission" date="2018-05" db="EMBL/GenBank/DDBJ databases">
        <title>Draft genome of Methanospirillum stamsii Pt1.</title>
        <authorList>
            <person name="Dueholm M.S."/>
            <person name="Nielsen P.H."/>
            <person name="Bakmann L.F."/>
            <person name="Otzen D.E."/>
        </authorList>
    </citation>
    <scope>NUCLEOTIDE SEQUENCE [LARGE SCALE GENOMIC DNA]</scope>
    <source>
        <strain evidence="1 2">Pt1</strain>
    </source>
</reference>
<dbReference type="AlphaFoldDB" id="A0A2V2N5F5"/>
<dbReference type="Proteomes" id="UP000245934">
    <property type="component" value="Unassembled WGS sequence"/>
</dbReference>
<name>A0A2V2N5F5_9EURY</name>